<dbReference type="KEGG" id="ppsc:EHS13_26670"/>
<accession>A0A6B8RRP6</accession>
<keyword evidence="2" id="KW-1185">Reference proteome</keyword>
<proteinExistence type="predicted"/>
<dbReference type="Proteomes" id="UP000426246">
    <property type="component" value="Chromosome"/>
</dbReference>
<organism evidence="1 2">
    <name type="scientific">Paenibacillus psychroresistens</name>
    <dbReference type="NCBI Taxonomy" id="1778678"/>
    <lineage>
        <taxon>Bacteria</taxon>
        <taxon>Bacillati</taxon>
        <taxon>Bacillota</taxon>
        <taxon>Bacilli</taxon>
        <taxon>Bacillales</taxon>
        <taxon>Paenibacillaceae</taxon>
        <taxon>Paenibacillus</taxon>
    </lineage>
</organism>
<dbReference type="EMBL" id="CP034235">
    <property type="protein sequence ID" value="QGQ98215.1"/>
    <property type="molecule type" value="Genomic_DNA"/>
</dbReference>
<name>A0A6B8RRP6_9BACL</name>
<gene>
    <name evidence="1" type="ORF">EHS13_26670</name>
</gene>
<dbReference type="RefSeq" id="WP_155703317.1">
    <property type="nucleotide sequence ID" value="NZ_CP034235.1"/>
</dbReference>
<reference evidence="2" key="1">
    <citation type="submission" date="2018-11" db="EMBL/GenBank/DDBJ databases">
        <title>Complete genome sequence of Paenibacillus sp. ML311-T8.</title>
        <authorList>
            <person name="Nam Y.-D."/>
            <person name="Kang J."/>
            <person name="Chung W.-H."/>
            <person name="Park Y.S."/>
        </authorList>
    </citation>
    <scope>NUCLEOTIDE SEQUENCE [LARGE SCALE GENOMIC DNA]</scope>
    <source>
        <strain evidence="2">ML311-T8</strain>
    </source>
</reference>
<evidence type="ECO:0000313" key="1">
    <source>
        <dbReference type="EMBL" id="QGQ98215.1"/>
    </source>
</evidence>
<evidence type="ECO:0000313" key="2">
    <source>
        <dbReference type="Proteomes" id="UP000426246"/>
    </source>
</evidence>
<sequence>MVFQRIEHLPALRSLCPAAIRCISAHGDLVYWSNLLLDGFSAYRIASGSAIAKFGCDTLDFSAWWYSLLE</sequence>
<protein>
    <submittedName>
        <fullName evidence="1">Uncharacterized protein</fullName>
    </submittedName>
</protein>
<dbReference type="AlphaFoldDB" id="A0A6B8RRP6"/>